<gene>
    <name evidence="1" type="ORF">VNO77_27378</name>
</gene>
<proteinExistence type="predicted"/>
<keyword evidence="2" id="KW-1185">Reference proteome</keyword>
<organism evidence="1 2">
    <name type="scientific">Canavalia gladiata</name>
    <name type="common">Sword bean</name>
    <name type="synonym">Dolichos gladiatus</name>
    <dbReference type="NCBI Taxonomy" id="3824"/>
    <lineage>
        <taxon>Eukaryota</taxon>
        <taxon>Viridiplantae</taxon>
        <taxon>Streptophyta</taxon>
        <taxon>Embryophyta</taxon>
        <taxon>Tracheophyta</taxon>
        <taxon>Spermatophyta</taxon>
        <taxon>Magnoliopsida</taxon>
        <taxon>eudicotyledons</taxon>
        <taxon>Gunneridae</taxon>
        <taxon>Pentapetalae</taxon>
        <taxon>rosids</taxon>
        <taxon>fabids</taxon>
        <taxon>Fabales</taxon>
        <taxon>Fabaceae</taxon>
        <taxon>Papilionoideae</taxon>
        <taxon>50 kb inversion clade</taxon>
        <taxon>NPAAA clade</taxon>
        <taxon>indigoferoid/millettioid clade</taxon>
        <taxon>Phaseoleae</taxon>
        <taxon>Canavalia</taxon>
    </lineage>
</organism>
<comment type="caution">
    <text evidence="1">The sequence shown here is derived from an EMBL/GenBank/DDBJ whole genome shotgun (WGS) entry which is preliminary data.</text>
</comment>
<dbReference type="Proteomes" id="UP001367508">
    <property type="component" value="Unassembled WGS sequence"/>
</dbReference>
<dbReference type="EMBL" id="JAYMYQ010000006">
    <property type="protein sequence ID" value="KAK7323879.1"/>
    <property type="molecule type" value="Genomic_DNA"/>
</dbReference>
<dbReference type="AlphaFoldDB" id="A0AAN9KUN4"/>
<accession>A0AAN9KUN4</accession>
<evidence type="ECO:0000313" key="1">
    <source>
        <dbReference type="EMBL" id="KAK7323879.1"/>
    </source>
</evidence>
<sequence>MTEDLLNRLVNSFYLIRQVSSKIFVFDANPPQLKKKEISDGEVELPNRHDRHDEGLLVPPPYAFTHSSLSLLHEVSPLKVRLSLSFTILFHIIWCSFIESMMEPSIVAIYSSYGYAQLLLSCIPFMDLNGTCCTVFPITNVQLCNMELILRVLETDSSAYLVMCKPFIHHDHP</sequence>
<name>A0AAN9KUN4_CANGL</name>
<evidence type="ECO:0000313" key="2">
    <source>
        <dbReference type="Proteomes" id="UP001367508"/>
    </source>
</evidence>
<reference evidence="1 2" key="1">
    <citation type="submission" date="2024-01" db="EMBL/GenBank/DDBJ databases">
        <title>The genomes of 5 underutilized Papilionoideae crops provide insights into root nodulation and disease resistanc.</title>
        <authorList>
            <person name="Jiang F."/>
        </authorList>
    </citation>
    <scope>NUCLEOTIDE SEQUENCE [LARGE SCALE GENOMIC DNA]</scope>
    <source>
        <strain evidence="1">LVBAO_FW01</strain>
        <tissue evidence="1">Leaves</tissue>
    </source>
</reference>
<protein>
    <submittedName>
        <fullName evidence="1">Uncharacterized protein</fullName>
    </submittedName>
</protein>